<name>A0A1V6MKZ9_9ACTN</name>
<accession>A0A1V6MKZ9</accession>
<comment type="caution">
    <text evidence="2">The sequence shown here is derived from an EMBL/GenBank/DDBJ whole genome shotgun (WGS) entry which is preliminary data.</text>
</comment>
<protein>
    <submittedName>
        <fullName evidence="2">Uncharacterized protein</fullName>
    </submittedName>
</protein>
<dbReference type="EMBL" id="MPOH02000019">
    <property type="protein sequence ID" value="OQD53058.1"/>
    <property type="molecule type" value="Genomic_DNA"/>
</dbReference>
<reference evidence="2 3" key="2">
    <citation type="submission" date="2017-02" db="EMBL/GenBank/DDBJ databases">
        <title>Draft genome sequence of Streptomyces phaeoluteigriseus type strain DSM41896.</title>
        <authorList>
            <person name="Salih T.S."/>
            <person name="Algora Gallardo L."/>
            <person name="Melo Santos T."/>
            <person name="Filgueira Martinez S."/>
            <person name="Herron P.R."/>
        </authorList>
    </citation>
    <scope>NUCLEOTIDE SEQUENCE [LARGE SCALE GENOMIC DNA]</scope>
    <source>
        <strain evidence="2 3">DSM 41896</strain>
    </source>
</reference>
<gene>
    <name evidence="2" type="ORF">BM536_034210</name>
</gene>
<evidence type="ECO:0000256" key="1">
    <source>
        <dbReference type="SAM" id="MobiDB-lite"/>
    </source>
</evidence>
<reference evidence="3" key="1">
    <citation type="submission" date="2016-11" db="EMBL/GenBank/DDBJ databases">
        <authorList>
            <person name="Schniete J.K."/>
            <person name="Salih T."/>
            <person name="Algora Gallardo L."/>
            <person name="Martinez Fernandez S."/>
            <person name="Herron P.R."/>
        </authorList>
    </citation>
    <scope>NUCLEOTIDE SEQUENCE [LARGE SCALE GENOMIC DNA]</scope>
    <source>
        <strain evidence="3">DSM 41896</strain>
    </source>
</reference>
<feature type="region of interest" description="Disordered" evidence="1">
    <location>
        <begin position="34"/>
        <end position="56"/>
    </location>
</feature>
<dbReference type="Proteomes" id="UP000184286">
    <property type="component" value="Unassembled WGS sequence"/>
</dbReference>
<proteinExistence type="predicted"/>
<dbReference type="STRING" id="114686.BM536_034210"/>
<dbReference type="AlphaFoldDB" id="A0A1V6MKZ9"/>
<evidence type="ECO:0000313" key="3">
    <source>
        <dbReference type="Proteomes" id="UP000184286"/>
    </source>
</evidence>
<sequence length="82" mass="9018">MGHFVEAVLDHLHDEASPHSWRGFGGFCDQVAGGARQGRAGASRPDSRNGVDHGPFTSKLIVGAREDITARNWDSLHFEQQY</sequence>
<organism evidence="2 3">
    <name type="scientific">Streptomyces phaeoluteigriseus</name>
    <dbReference type="NCBI Taxonomy" id="114686"/>
    <lineage>
        <taxon>Bacteria</taxon>
        <taxon>Bacillati</taxon>
        <taxon>Actinomycetota</taxon>
        <taxon>Actinomycetes</taxon>
        <taxon>Kitasatosporales</taxon>
        <taxon>Streptomycetaceae</taxon>
        <taxon>Streptomyces</taxon>
        <taxon>Streptomyces aurantiacus group</taxon>
    </lineage>
</organism>
<evidence type="ECO:0000313" key="2">
    <source>
        <dbReference type="EMBL" id="OQD53058.1"/>
    </source>
</evidence>